<gene>
    <name evidence="3" type="ORF">GCM10007854_03460</name>
</gene>
<comment type="caution">
    <text evidence="3">The sequence shown here is derived from an EMBL/GenBank/DDBJ whole genome shotgun (WGS) entry which is preliminary data.</text>
</comment>
<accession>A0ABQ5UVU0</accession>
<reference evidence="3" key="2">
    <citation type="submission" date="2023-01" db="EMBL/GenBank/DDBJ databases">
        <title>Draft genome sequence of Algimonas porphyrae strain NBRC 108216.</title>
        <authorList>
            <person name="Sun Q."/>
            <person name="Mori K."/>
        </authorList>
    </citation>
    <scope>NUCLEOTIDE SEQUENCE</scope>
    <source>
        <strain evidence="3">NBRC 108216</strain>
    </source>
</reference>
<feature type="chain" id="PRO_5045551362" description="DUF6794 domain-containing protein" evidence="1">
    <location>
        <begin position="20"/>
        <end position="161"/>
    </location>
</feature>
<evidence type="ECO:0000256" key="1">
    <source>
        <dbReference type="SAM" id="SignalP"/>
    </source>
</evidence>
<reference evidence="3" key="1">
    <citation type="journal article" date="2014" name="Int. J. Syst. Evol. Microbiol.">
        <title>Complete genome of a new Firmicutes species belonging to the dominant human colonic microbiota ('Ruminococcus bicirculans') reveals two chromosomes and a selective capacity to utilize plant glucans.</title>
        <authorList>
            <consortium name="NISC Comparative Sequencing Program"/>
            <person name="Wegmann U."/>
            <person name="Louis P."/>
            <person name="Goesmann A."/>
            <person name="Henrissat B."/>
            <person name="Duncan S.H."/>
            <person name="Flint H.J."/>
        </authorList>
    </citation>
    <scope>NUCLEOTIDE SEQUENCE</scope>
    <source>
        <strain evidence="3">NBRC 108216</strain>
    </source>
</reference>
<proteinExistence type="predicted"/>
<evidence type="ECO:0000313" key="4">
    <source>
        <dbReference type="Proteomes" id="UP001161390"/>
    </source>
</evidence>
<organism evidence="3 4">
    <name type="scientific">Algimonas porphyrae</name>
    <dbReference type="NCBI Taxonomy" id="1128113"/>
    <lineage>
        <taxon>Bacteria</taxon>
        <taxon>Pseudomonadati</taxon>
        <taxon>Pseudomonadota</taxon>
        <taxon>Alphaproteobacteria</taxon>
        <taxon>Maricaulales</taxon>
        <taxon>Robiginitomaculaceae</taxon>
        <taxon>Algimonas</taxon>
    </lineage>
</organism>
<dbReference type="InterPro" id="IPR046744">
    <property type="entry name" value="DUF6794"/>
</dbReference>
<dbReference type="Pfam" id="PF20594">
    <property type="entry name" value="DUF6794"/>
    <property type="match status" value="1"/>
</dbReference>
<evidence type="ECO:0000259" key="2">
    <source>
        <dbReference type="Pfam" id="PF20594"/>
    </source>
</evidence>
<protein>
    <recommendedName>
        <fullName evidence="2">DUF6794 domain-containing protein</fullName>
    </recommendedName>
</protein>
<dbReference type="Proteomes" id="UP001161390">
    <property type="component" value="Unassembled WGS sequence"/>
</dbReference>
<evidence type="ECO:0000313" key="3">
    <source>
        <dbReference type="EMBL" id="GLQ19391.1"/>
    </source>
</evidence>
<name>A0ABQ5UVU0_9PROT</name>
<sequence>MRFLLPLAVVIAAPSHAFADDAELRKKDAIEASCNSQTLLEALECLRSHLSEDDHETVVNSSFDKLAMYHFGWGTGIRNSWGLWAGNTPISQYFRDLGVSHPDDMSGIIIDSYWLYFNDCDIQLDKQVAYYQAYWSQEDTEADETSAEAFSFNKNSLECKT</sequence>
<keyword evidence="1" id="KW-0732">Signal</keyword>
<dbReference type="EMBL" id="BSNJ01000001">
    <property type="protein sequence ID" value="GLQ19391.1"/>
    <property type="molecule type" value="Genomic_DNA"/>
</dbReference>
<feature type="signal peptide" evidence="1">
    <location>
        <begin position="1"/>
        <end position="19"/>
    </location>
</feature>
<dbReference type="RefSeq" id="WP_284369143.1">
    <property type="nucleotide sequence ID" value="NZ_BSNJ01000001.1"/>
</dbReference>
<feature type="domain" description="DUF6794" evidence="2">
    <location>
        <begin position="38"/>
        <end position="115"/>
    </location>
</feature>
<keyword evidence="4" id="KW-1185">Reference proteome</keyword>